<sequence>MKTRAVPDATYRLQFNRDFTFADATRLIPYLHQLGISHIYASPYLKARSGSAHGYDIVDHNALNPEIGDQADFQRFVDTLKQHDMGQILDIVPNHMGVGGDDNAWWLDVLTHGQASLYAEYFDIDWHPVMTALNNKVLLPFLGDHYGTILESGALQLEFSQEHGSFGVRYYEHLFPIDPRTYVHILGRLKQRLEAIPPLAEDAGAELDGIMAACRALPRRTELARVQRQRRHDEAAACQQRLAAWHQNSPPVQAQLDHTLNEFQGKPEQSKSFDPLHRLLEAQAYRLAYWKVATDEINYRRFFDINDLAGLRVELPEVFRATHGLIHQLIATHQIQGLRLDHLDGLSDPYKYCRDLQSLIGAALGEAETAEPSPFYVIVEKILASHERLPSQWPVAGTTGYESARLLNGLFVYPHDENRLSRLYKNFSGDSADFDETLYVRKKRIINSSLSSELNVLANQLNGIAEADRHSRDFTLHGLSRALTEVAACFPVYRSYVTATQVSEVDRHHVRWAVAQAKRRNPNTEPLIFDFICELLLLTGQSQRSPSLQRRVVQFVQGVQQYTAPVTAKGMEDTAFYHFNRLVSLNDVGFDPRSVGISTAAFHGENKQRLDSWPHAMINTSTHDSKRSEDVRARINVLSEIVPQWRRYLSRWRRLNRHRKRLVDDQHAPNRNDEYLLYQTLVGAWPLDDAAGDLDAFRQRIETYMIKAIREAKDHTSWINPNEAYEAAMHHFVGAVLQSPGQNAFLDDFIPLQRQIARCGLYNSLSQALLKFTMPGVPDIYRGNEVWRFDLVDPDNRRPVDHRHHHGLLQGLIDQTRSDQALTELTQSLMAALEDGRAKLYLTWRILTLRRRHPELFQHGDYLALDVTGAKGEHICAFARRWQDRQLICAAPRWYFRLLQGEPEKLPLGEAVWADTWVAALPEANGRPYRHLFTDRSVQARARADGSQGFAAAELFADFPVAVLINE</sequence>
<keyword evidence="3" id="KW-1185">Reference proteome</keyword>
<dbReference type="InterPro" id="IPR006047">
    <property type="entry name" value="GH13_cat_dom"/>
</dbReference>
<dbReference type="EMBL" id="CP013099">
    <property type="protein sequence ID" value="ALP53919.1"/>
    <property type="molecule type" value="Genomic_DNA"/>
</dbReference>
<dbReference type="GO" id="GO:0047470">
    <property type="term" value="F:(1,4)-alpha-D-glucan 1-alpha-D-glucosylmutase activity"/>
    <property type="evidence" value="ECO:0007669"/>
    <property type="project" value="TreeGrafter"/>
</dbReference>
<reference evidence="2" key="1">
    <citation type="submission" date="2015-10" db="EMBL/GenBank/DDBJ databases">
        <title>Description of Candidatus Tenderia electrophaga gen. nov, sp. nov., an Uncultivated Electroautotroph from a Biocathode Enrichment.</title>
        <authorList>
            <person name="Eddie B.J."/>
            <person name="Malanoski A.P."/>
            <person name="Wang Z."/>
            <person name="Hall R.J."/>
            <person name="Oh S.D."/>
            <person name="Heiner C."/>
            <person name="Lin B."/>
            <person name="Strycharz-Glaven S.M."/>
        </authorList>
    </citation>
    <scope>NUCLEOTIDE SEQUENCE [LARGE SCALE GENOMIC DNA]</scope>
    <source>
        <strain evidence="2">NRL1</strain>
    </source>
</reference>
<organism evidence="2 3">
    <name type="scientific">Candidatus Tenderia electrophaga</name>
    <dbReference type="NCBI Taxonomy" id="1748243"/>
    <lineage>
        <taxon>Bacteria</taxon>
        <taxon>Pseudomonadati</taxon>
        <taxon>Pseudomonadota</taxon>
        <taxon>Gammaproteobacteria</taxon>
        <taxon>Candidatus Tenderiales</taxon>
        <taxon>Candidatus Tenderiaceae</taxon>
        <taxon>Candidatus Tenderia</taxon>
    </lineage>
</organism>
<dbReference type="SMART" id="SM00642">
    <property type="entry name" value="Aamy"/>
    <property type="match status" value="1"/>
</dbReference>
<proteinExistence type="predicted"/>
<evidence type="ECO:0000313" key="2">
    <source>
        <dbReference type="EMBL" id="ALP53919.1"/>
    </source>
</evidence>
<dbReference type="Pfam" id="PF00128">
    <property type="entry name" value="Alpha-amylase"/>
    <property type="match status" value="1"/>
</dbReference>
<dbReference type="InterPro" id="IPR017853">
    <property type="entry name" value="GH"/>
</dbReference>
<dbReference type="STRING" id="1748243.Tel_12670"/>
<dbReference type="NCBIfam" id="TIGR02401">
    <property type="entry name" value="trehalose_TreY"/>
    <property type="match status" value="1"/>
</dbReference>
<dbReference type="PANTHER" id="PTHR10357:SF216">
    <property type="entry name" value="MALTOOLIGOSYL TREHALOSE SYNTHASE-RELATED"/>
    <property type="match status" value="1"/>
</dbReference>
<protein>
    <submittedName>
        <fullName evidence="2">Malto-oligosyltrehalose synthase</fullName>
    </submittedName>
</protein>
<dbReference type="GO" id="GO:0030980">
    <property type="term" value="P:alpha-glucan catabolic process"/>
    <property type="evidence" value="ECO:0007669"/>
    <property type="project" value="TreeGrafter"/>
</dbReference>
<dbReference type="Gene3D" id="3.20.20.80">
    <property type="entry name" value="Glycosidases"/>
    <property type="match status" value="4"/>
</dbReference>
<dbReference type="PANTHER" id="PTHR10357">
    <property type="entry name" value="ALPHA-AMYLASE FAMILY MEMBER"/>
    <property type="match status" value="1"/>
</dbReference>
<name>A0A0S2TFJ4_9GAMM</name>
<evidence type="ECO:0000259" key="1">
    <source>
        <dbReference type="SMART" id="SM00642"/>
    </source>
</evidence>
<dbReference type="KEGG" id="tee:Tel_12670"/>
<gene>
    <name evidence="2" type="ORF">Tel_12670</name>
</gene>
<accession>A0A0S2TFJ4</accession>
<dbReference type="AlphaFoldDB" id="A0A0S2TFJ4"/>
<dbReference type="SUPFAM" id="SSF51445">
    <property type="entry name" value="(Trans)glycosidases"/>
    <property type="match status" value="1"/>
</dbReference>
<dbReference type="FunFam" id="3.20.20.80:FF:000341">
    <property type="entry name" value="Maltooligosyl trehalose synthase"/>
    <property type="match status" value="1"/>
</dbReference>
<dbReference type="Proteomes" id="UP000055136">
    <property type="component" value="Chromosome"/>
</dbReference>
<dbReference type="GO" id="GO:0005992">
    <property type="term" value="P:trehalose biosynthetic process"/>
    <property type="evidence" value="ECO:0007669"/>
    <property type="project" value="TreeGrafter"/>
</dbReference>
<evidence type="ECO:0000313" key="3">
    <source>
        <dbReference type="Proteomes" id="UP000055136"/>
    </source>
</evidence>
<feature type="domain" description="Glycosyl hydrolase family 13 catalytic" evidence="1">
    <location>
        <begin position="8"/>
        <end position="472"/>
    </location>
</feature>
<dbReference type="CDD" id="cd11336">
    <property type="entry name" value="AmyAc_MTSase"/>
    <property type="match status" value="1"/>
</dbReference>
<dbReference type="InterPro" id="IPR012767">
    <property type="entry name" value="Trehalose_TreY"/>
</dbReference>